<dbReference type="AlphaFoldDB" id="A0A166CJ63"/>
<evidence type="ECO:0000313" key="2">
    <source>
        <dbReference type="Proteomes" id="UP000077066"/>
    </source>
</evidence>
<reference evidence="1 2" key="1">
    <citation type="submission" date="2016-04" db="EMBL/GenBank/DDBJ databases">
        <title>Genome sequence of Methanobrevibacter filiformis DSM 11501.</title>
        <authorList>
            <person name="Poehlein A."/>
            <person name="Seedorf H."/>
            <person name="Daniel R."/>
        </authorList>
    </citation>
    <scope>NUCLEOTIDE SEQUENCE [LARGE SCALE GENOMIC DNA]</scope>
    <source>
        <strain evidence="1 2">DSM 11501</strain>
    </source>
</reference>
<keyword evidence="2" id="KW-1185">Reference proteome</keyword>
<protein>
    <submittedName>
        <fullName evidence="1">Uncharacterized protein</fullName>
    </submittedName>
</protein>
<dbReference type="PATRIC" id="fig|55758.3.peg.948"/>
<proteinExistence type="predicted"/>
<dbReference type="EMBL" id="LWMT01000141">
    <property type="protein sequence ID" value="KZX14568.1"/>
    <property type="molecule type" value="Genomic_DNA"/>
</dbReference>
<organism evidence="1 2">
    <name type="scientific">Methanobrevibacter filiformis</name>
    <dbReference type="NCBI Taxonomy" id="55758"/>
    <lineage>
        <taxon>Archaea</taxon>
        <taxon>Methanobacteriati</taxon>
        <taxon>Methanobacteriota</taxon>
        <taxon>Methanomada group</taxon>
        <taxon>Methanobacteria</taxon>
        <taxon>Methanobacteriales</taxon>
        <taxon>Methanobacteriaceae</taxon>
        <taxon>Methanobrevibacter</taxon>
    </lineage>
</organism>
<sequence>MKITINMTMNLKKLIIMLLILVTFVGLISSVSSATVSETSKKNPYYDSNKLTKYYYDTYLYNLKHAKVYSVDKYKNIMGLEGIISTTVKVKSKSSNYKIKSVKVYYYSAYTAKYSSKTYIFKNKSSLSIVLKDKVFDRVVVTYNKK</sequence>
<dbReference type="Proteomes" id="UP000077066">
    <property type="component" value="Unassembled WGS sequence"/>
</dbReference>
<evidence type="ECO:0000313" key="1">
    <source>
        <dbReference type="EMBL" id="KZX14568.1"/>
    </source>
</evidence>
<comment type="caution">
    <text evidence="1">The sequence shown here is derived from an EMBL/GenBank/DDBJ whole genome shotgun (WGS) entry which is preliminary data.</text>
</comment>
<accession>A0A166CJ63</accession>
<gene>
    <name evidence="1" type="ORF">MBFIL_08420</name>
</gene>
<name>A0A166CJ63_9EURY</name>